<name>A0A0D7ES67_RHOPL</name>
<evidence type="ECO:0000313" key="2">
    <source>
        <dbReference type="EMBL" id="KIZ43395.1"/>
    </source>
</evidence>
<gene>
    <name evidence="2" type="ORF">OO17_11350</name>
</gene>
<proteinExistence type="predicted"/>
<protein>
    <recommendedName>
        <fullName evidence="1">NAD-dependent epimerase/dehydratase domain-containing protein</fullName>
    </recommendedName>
</protein>
<organism evidence="2 3">
    <name type="scientific">Rhodopseudomonas palustris</name>
    <dbReference type="NCBI Taxonomy" id="1076"/>
    <lineage>
        <taxon>Bacteria</taxon>
        <taxon>Pseudomonadati</taxon>
        <taxon>Pseudomonadota</taxon>
        <taxon>Alphaproteobacteria</taxon>
        <taxon>Hyphomicrobiales</taxon>
        <taxon>Nitrobacteraceae</taxon>
        <taxon>Rhodopseudomonas</taxon>
    </lineage>
</organism>
<dbReference type="PANTHER" id="PTHR43781">
    <property type="entry name" value="SACCHAROPINE DEHYDROGENASE"/>
    <property type="match status" value="1"/>
</dbReference>
<dbReference type="PANTHER" id="PTHR43781:SF1">
    <property type="entry name" value="SACCHAROPINE DEHYDROGENASE"/>
    <property type="match status" value="1"/>
</dbReference>
<dbReference type="Gene3D" id="3.40.50.720">
    <property type="entry name" value="NAD(P)-binding Rossmann-like Domain"/>
    <property type="match status" value="1"/>
</dbReference>
<reference evidence="2 3" key="1">
    <citation type="submission" date="2014-11" db="EMBL/GenBank/DDBJ databases">
        <title>Genomics and ecophysiology of heterotrophic nitrogen fixing bacteria isolated from estuarine surface water.</title>
        <authorList>
            <person name="Bentzon-Tilia M."/>
            <person name="Severin I."/>
            <person name="Hansen L.H."/>
            <person name="Riemann L."/>
        </authorList>
    </citation>
    <scope>NUCLEOTIDE SEQUENCE [LARGE SCALE GENOMIC DNA]</scope>
    <source>
        <strain evidence="2 3">BAL398</strain>
    </source>
</reference>
<comment type="caution">
    <text evidence="2">The sequence shown here is derived from an EMBL/GenBank/DDBJ whole genome shotgun (WGS) entry which is preliminary data.</text>
</comment>
<evidence type="ECO:0000259" key="1">
    <source>
        <dbReference type="Pfam" id="PF01370"/>
    </source>
</evidence>
<dbReference type="EMBL" id="JXXE01000223">
    <property type="protein sequence ID" value="KIZ43395.1"/>
    <property type="molecule type" value="Genomic_DNA"/>
</dbReference>
<dbReference type="InterPro" id="IPR001509">
    <property type="entry name" value="Epimerase_deHydtase"/>
</dbReference>
<dbReference type="PATRIC" id="fig|1076.23.peg.2265"/>
<dbReference type="OrthoDB" id="1910498at2"/>
<dbReference type="RefSeq" id="WP_044410274.1">
    <property type="nucleotide sequence ID" value="NZ_JXXE01000223.1"/>
</dbReference>
<accession>A0A0D7ES67</accession>
<dbReference type="Pfam" id="PF01370">
    <property type="entry name" value="Epimerase"/>
    <property type="match status" value="1"/>
</dbReference>
<dbReference type="Proteomes" id="UP000032515">
    <property type="component" value="Unassembled WGS sequence"/>
</dbReference>
<evidence type="ECO:0000313" key="3">
    <source>
        <dbReference type="Proteomes" id="UP000032515"/>
    </source>
</evidence>
<dbReference type="SUPFAM" id="SSF51735">
    <property type="entry name" value="NAD(P)-binding Rossmann-fold domains"/>
    <property type="match status" value="1"/>
</dbReference>
<feature type="domain" description="NAD-dependent epimerase/dehydratase" evidence="1">
    <location>
        <begin position="6"/>
        <end position="79"/>
    </location>
</feature>
<dbReference type="AlphaFoldDB" id="A0A0D7ES67"/>
<dbReference type="InterPro" id="IPR036291">
    <property type="entry name" value="NAD(P)-bd_dom_sf"/>
</dbReference>
<sequence length="336" mass="36354">MSKRSVLIVGGYGQVGRAMAARLRQMGCTAVTIGGRRRAPAQGVAEKLGYRWTTIDLNDGRTWSGALEGIDVVVVCMDQDGPAFAEAVLERGLGYIDITASDDLFRQIEALEAFAIASGGWAVLSVGLAPGLTNLMARACADGMDQVEKIEIGILLGLGDAHGTAALNWTLENLRPYPSSAIRRIAFGSRSVQRASIPFDFADQHVLMRRHGYERVTTRLAFDTPLVTAGGLRLLGHLGRIQGMRGVMRWLFSKFRVGSDRVGLSVTAVGRTQGKPSRRFMSFEARKEAEITALMASQTIVLMLDEPPQTGIHHLEEIRGIDDFADGLRGEGSVLA</sequence>